<comment type="caution">
    <text evidence="7">The sequence shown here is derived from an EMBL/GenBank/DDBJ whole genome shotgun (WGS) entry which is preliminary data.</text>
</comment>
<dbReference type="SUPFAM" id="SSF53383">
    <property type="entry name" value="PLP-dependent transferases"/>
    <property type="match status" value="1"/>
</dbReference>
<evidence type="ECO:0000256" key="6">
    <source>
        <dbReference type="RuleBase" id="RU000382"/>
    </source>
</evidence>
<evidence type="ECO:0000256" key="4">
    <source>
        <dbReference type="ARBA" id="ARBA00022898"/>
    </source>
</evidence>
<evidence type="ECO:0000256" key="1">
    <source>
        <dbReference type="ARBA" id="ARBA00001933"/>
    </source>
</evidence>
<dbReference type="Proteomes" id="UP001595632">
    <property type="component" value="Unassembled WGS sequence"/>
</dbReference>
<dbReference type="EMBL" id="JBHRTB010000010">
    <property type="protein sequence ID" value="MFC3143407.1"/>
    <property type="molecule type" value="Genomic_DNA"/>
</dbReference>
<dbReference type="InterPro" id="IPR015424">
    <property type="entry name" value="PyrdxlP-dep_Trfase"/>
</dbReference>
<dbReference type="Gene3D" id="3.40.640.10">
    <property type="entry name" value="Type I PLP-dependent aspartate aminotransferase-like (Major domain)"/>
    <property type="match status" value="1"/>
</dbReference>
<gene>
    <name evidence="7" type="ORF">ACFOGP_11840</name>
</gene>
<proteinExistence type="inferred from homology"/>
<organism evidence="7 8">
    <name type="scientific">Psychromarinibacter halotolerans</name>
    <dbReference type="NCBI Taxonomy" id="1775175"/>
    <lineage>
        <taxon>Bacteria</taxon>
        <taxon>Pseudomonadati</taxon>
        <taxon>Pseudomonadota</taxon>
        <taxon>Alphaproteobacteria</taxon>
        <taxon>Rhodobacterales</taxon>
        <taxon>Paracoccaceae</taxon>
        <taxon>Psychromarinibacter</taxon>
    </lineage>
</organism>
<dbReference type="Gene3D" id="1.20.1340.10">
    <property type="entry name" value="dopa decarboxylase, N-terminal domain"/>
    <property type="match status" value="1"/>
</dbReference>
<comment type="similarity">
    <text evidence="2 6">Belongs to the group II decarboxylase family.</text>
</comment>
<dbReference type="PANTHER" id="PTHR11999">
    <property type="entry name" value="GROUP II PYRIDOXAL-5-PHOSPHATE DECARBOXYLASE"/>
    <property type="match status" value="1"/>
</dbReference>
<dbReference type="PRINTS" id="PR00800">
    <property type="entry name" value="YHDCRBOXLASE"/>
</dbReference>
<dbReference type="InterPro" id="IPR010977">
    <property type="entry name" value="Aromatic_deC"/>
</dbReference>
<protein>
    <submittedName>
        <fullName evidence="7">Pyridoxal phosphate-dependent decarboxylase family protein</fullName>
    </submittedName>
</protein>
<evidence type="ECO:0000313" key="8">
    <source>
        <dbReference type="Proteomes" id="UP001595632"/>
    </source>
</evidence>
<evidence type="ECO:0000256" key="3">
    <source>
        <dbReference type="ARBA" id="ARBA00022793"/>
    </source>
</evidence>
<reference evidence="8" key="1">
    <citation type="journal article" date="2019" name="Int. J. Syst. Evol. Microbiol.">
        <title>The Global Catalogue of Microorganisms (GCM) 10K type strain sequencing project: providing services to taxonomists for standard genome sequencing and annotation.</title>
        <authorList>
            <consortium name="The Broad Institute Genomics Platform"/>
            <consortium name="The Broad Institute Genome Sequencing Center for Infectious Disease"/>
            <person name="Wu L."/>
            <person name="Ma J."/>
        </authorList>
    </citation>
    <scope>NUCLEOTIDE SEQUENCE [LARGE SCALE GENOMIC DNA]</scope>
    <source>
        <strain evidence="8">KCTC 52366</strain>
    </source>
</reference>
<evidence type="ECO:0000256" key="5">
    <source>
        <dbReference type="ARBA" id="ARBA00023239"/>
    </source>
</evidence>
<name>A0ABV7GUA5_9RHOB</name>
<comment type="cofactor">
    <cofactor evidence="1 6">
        <name>pyridoxal 5'-phosphate</name>
        <dbReference type="ChEBI" id="CHEBI:597326"/>
    </cofactor>
</comment>
<accession>A0ABV7GUA5</accession>
<dbReference type="InterPro" id="IPR015421">
    <property type="entry name" value="PyrdxlP-dep_Trfase_major"/>
</dbReference>
<dbReference type="Pfam" id="PF00282">
    <property type="entry name" value="Pyridoxal_deC"/>
    <property type="match status" value="1"/>
</dbReference>
<dbReference type="RefSeq" id="WP_275631543.1">
    <property type="nucleotide sequence ID" value="NZ_JARGYD010000001.1"/>
</dbReference>
<dbReference type="PANTHER" id="PTHR11999:SF70">
    <property type="entry name" value="MIP05841P"/>
    <property type="match status" value="1"/>
</dbReference>
<evidence type="ECO:0000313" key="7">
    <source>
        <dbReference type="EMBL" id="MFC3143407.1"/>
    </source>
</evidence>
<keyword evidence="5 6" id="KW-0456">Lyase</keyword>
<keyword evidence="4 6" id="KW-0663">Pyridoxal phosphate</keyword>
<evidence type="ECO:0000256" key="2">
    <source>
        <dbReference type="ARBA" id="ARBA00009533"/>
    </source>
</evidence>
<dbReference type="InterPro" id="IPR015422">
    <property type="entry name" value="PyrdxlP-dep_Trfase_small"/>
</dbReference>
<keyword evidence="3" id="KW-0210">Decarboxylase</keyword>
<dbReference type="InterPro" id="IPR002129">
    <property type="entry name" value="PyrdxlP-dep_de-COase"/>
</dbReference>
<keyword evidence="8" id="KW-1185">Reference proteome</keyword>
<dbReference type="Gene3D" id="3.90.1150.10">
    <property type="entry name" value="Aspartate Aminotransferase, domain 1"/>
    <property type="match status" value="1"/>
</dbReference>
<sequence>MNHDDLKNWSKRAADWTHDYHSTLRDRPVRAQTKPGEIAAKLPAAPPETAEPMEEIFADFERIVPDGMTHWQHPRFFAYFPANASPASMLAEQLANSIASNCMIWQASPAATEIEQVTTDWLRQALGLPDSFTGTIHDSATVATLSAVITMRDRASGWRSVDEGLTGQRLRIYASAQTHSSVDKAVRLAGIGQRNLVKIDTDADYRMDPDKLDAAIRDDIFNDRTPAGVVLCTGGTSIGAFDPIAECIEVARAHRLYTHVDAAWAGSAMICPEFRTLWQGAEGADSIVFNPHKWLGAQFDCSVQFLADPAPQIRSLGLRPDYLQTLGEEEIVNFNEWTVPLGRRFRALKLWFVLRAYGLDNLRTRIRNHVAWIEELTEAFRATPGFEITTEPRLALFSFRYAPDGGDADALTERLLEKVNADGRIYLTQTRHQGKFVIRVTAGSFDCTRDDVMAVHAVVTELAATL</sequence>